<evidence type="ECO:0000313" key="2">
    <source>
        <dbReference type="EMBL" id="SKA80861.1"/>
    </source>
</evidence>
<feature type="domain" description="NodB homology" evidence="1">
    <location>
        <begin position="11"/>
        <end position="267"/>
    </location>
</feature>
<dbReference type="SUPFAM" id="SSF88713">
    <property type="entry name" value="Glycoside hydrolase/deacetylase"/>
    <property type="match status" value="1"/>
</dbReference>
<name>A0A1T4WW69_9GAMM</name>
<dbReference type="Pfam" id="PF11959">
    <property type="entry name" value="DUF3473"/>
    <property type="match status" value="1"/>
</dbReference>
<dbReference type="RefSeq" id="WP_078922594.1">
    <property type="nucleotide sequence ID" value="NZ_FUYB01000009.1"/>
</dbReference>
<proteinExistence type="predicted"/>
<dbReference type="Proteomes" id="UP000190460">
    <property type="component" value="Unassembled WGS sequence"/>
</dbReference>
<dbReference type="GO" id="GO:0016810">
    <property type="term" value="F:hydrolase activity, acting on carbon-nitrogen (but not peptide) bonds"/>
    <property type="evidence" value="ECO:0007669"/>
    <property type="project" value="InterPro"/>
</dbReference>
<dbReference type="Gene3D" id="3.20.20.370">
    <property type="entry name" value="Glycoside hydrolase/deacetylase"/>
    <property type="match status" value="1"/>
</dbReference>
<dbReference type="InterPro" id="IPR011330">
    <property type="entry name" value="Glyco_hydro/deAcase_b/a-brl"/>
</dbReference>
<reference evidence="2 3" key="1">
    <citation type="submission" date="2017-02" db="EMBL/GenBank/DDBJ databases">
        <authorList>
            <person name="Peterson S.W."/>
        </authorList>
    </citation>
    <scope>NUCLEOTIDE SEQUENCE [LARGE SCALE GENOMIC DNA]</scope>
    <source>
        <strain evidence="2 3">ATCC 49788</strain>
    </source>
</reference>
<dbReference type="STRING" id="92487.SAMN02745130_02128"/>
<dbReference type="GO" id="GO:0005975">
    <property type="term" value="P:carbohydrate metabolic process"/>
    <property type="evidence" value="ECO:0007669"/>
    <property type="project" value="InterPro"/>
</dbReference>
<evidence type="ECO:0000313" key="3">
    <source>
        <dbReference type="Proteomes" id="UP000190460"/>
    </source>
</evidence>
<dbReference type="PANTHER" id="PTHR47561">
    <property type="entry name" value="POLYSACCHARIDE DEACETYLASE FAMILY PROTEIN (AFU_ORTHOLOGUE AFUA_6G05030)"/>
    <property type="match status" value="1"/>
</dbReference>
<dbReference type="InterPro" id="IPR045235">
    <property type="entry name" value="PuuE_HpPgdA-like"/>
</dbReference>
<accession>A0A1T4WW69</accession>
<dbReference type="CDD" id="cd10941">
    <property type="entry name" value="CE4_PuuE_HpPgdA_like_2"/>
    <property type="match status" value="1"/>
</dbReference>
<protein>
    <submittedName>
        <fullName evidence="2">Polysaccharide deacetylase family protein, PEP-CTERM locus subfamily</fullName>
    </submittedName>
</protein>
<keyword evidence="3" id="KW-1185">Reference proteome</keyword>
<dbReference type="OrthoDB" id="9784220at2"/>
<dbReference type="InterPro" id="IPR002509">
    <property type="entry name" value="NODB_dom"/>
</dbReference>
<sequence length="267" mass="30507">MIFSADIEDWQQSVLDFDRPISQRVLNNTLQLLAILAEHQVQATFFVQGMVAERFPELITAIAAQGHELASHAYSHRPLYTLTPAQFKDELERSVYKLEDLTGQKVLGFRAPTFSVRTEILPWYCDTLQAFGLRYDSSIMLAQVRKVYGFADDSILAQIRARGLDTYPLSTCTVLGKSLPVMGGGYFRIYPYALNRWLARQLNKTSGVFYMHPYELDIQEYQEVAKPAGISKAWAVHQFAGRSGMVNKLHKLLTDYPFTSFQAQYYH</sequence>
<dbReference type="PROSITE" id="PS51677">
    <property type="entry name" value="NODB"/>
    <property type="match status" value="1"/>
</dbReference>
<dbReference type="InterPro" id="IPR022560">
    <property type="entry name" value="DUF3473"/>
</dbReference>
<evidence type="ECO:0000259" key="1">
    <source>
        <dbReference type="PROSITE" id="PS51677"/>
    </source>
</evidence>
<organism evidence="2 3">
    <name type="scientific">Thiothrix eikelboomii</name>
    <dbReference type="NCBI Taxonomy" id="92487"/>
    <lineage>
        <taxon>Bacteria</taxon>
        <taxon>Pseudomonadati</taxon>
        <taxon>Pseudomonadota</taxon>
        <taxon>Gammaproteobacteria</taxon>
        <taxon>Thiotrichales</taxon>
        <taxon>Thiotrichaceae</taxon>
        <taxon>Thiothrix</taxon>
    </lineage>
</organism>
<dbReference type="AlphaFoldDB" id="A0A1T4WW69"/>
<dbReference type="Pfam" id="PF01522">
    <property type="entry name" value="Polysacc_deac_1"/>
    <property type="match status" value="1"/>
</dbReference>
<dbReference type="PANTHER" id="PTHR47561:SF1">
    <property type="entry name" value="POLYSACCHARIDE DEACETYLASE FAMILY PROTEIN (AFU_ORTHOLOGUE AFUA_6G05030)"/>
    <property type="match status" value="1"/>
</dbReference>
<dbReference type="EMBL" id="FUYB01000009">
    <property type="protein sequence ID" value="SKA80861.1"/>
    <property type="molecule type" value="Genomic_DNA"/>
</dbReference>
<gene>
    <name evidence="2" type="ORF">SAMN02745130_02128</name>
</gene>